<dbReference type="Proteomes" id="UP000749040">
    <property type="component" value="Unassembled WGS sequence"/>
</dbReference>
<evidence type="ECO:0000313" key="3">
    <source>
        <dbReference type="Proteomes" id="UP000749040"/>
    </source>
</evidence>
<dbReference type="RefSeq" id="WP_205363665.1">
    <property type="nucleotide sequence ID" value="NZ_JADKYB010000030.1"/>
</dbReference>
<reference evidence="2 3" key="1">
    <citation type="submission" date="2021-01" db="EMBL/GenBank/DDBJ databases">
        <title>Streptomyces acididurans sp. nov., isolated from a peat swamp forest soil.</title>
        <authorList>
            <person name="Chantavorakit T."/>
            <person name="Duangmal K."/>
        </authorList>
    </citation>
    <scope>NUCLEOTIDE SEQUENCE [LARGE SCALE GENOMIC DNA]</scope>
    <source>
        <strain evidence="2 3">KK5PA1</strain>
    </source>
</reference>
<evidence type="ECO:0000313" key="2">
    <source>
        <dbReference type="EMBL" id="MBM9510032.1"/>
    </source>
</evidence>
<dbReference type="EMBL" id="JADKYB010000030">
    <property type="protein sequence ID" value="MBM9510032.1"/>
    <property type="molecule type" value="Genomic_DNA"/>
</dbReference>
<gene>
    <name evidence="2" type="ORF">ITX44_36845</name>
</gene>
<name>A0ABS2U359_9ACTN</name>
<keyword evidence="3" id="KW-1185">Reference proteome</keyword>
<feature type="region of interest" description="Disordered" evidence="1">
    <location>
        <begin position="28"/>
        <end position="47"/>
    </location>
</feature>
<comment type="caution">
    <text evidence="2">The sequence shown here is derived from an EMBL/GenBank/DDBJ whole genome shotgun (WGS) entry which is preliminary data.</text>
</comment>
<organism evidence="2 3">
    <name type="scientific">Actinacidiphila acididurans</name>
    <dbReference type="NCBI Taxonomy" id="2784346"/>
    <lineage>
        <taxon>Bacteria</taxon>
        <taxon>Bacillati</taxon>
        <taxon>Actinomycetota</taxon>
        <taxon>Actinomycetes</taxon>
        <taxon>Kitasatosporales</taxon>
        <taxon>Streptomycetaceae</taxon>
        <taxon>Actinacidiphila</taxon>
    </lineage>
</organism>
<sequence>MGISEDTIGSTAAYAARNVADLAAAQGALRGRPTDPSGRTRPTAGAPIDLGILDHMIAARDELVEHTRAHTDVTAPVPREHAAVYAWYEQHTPHLDDAARRAGEAIVYRQALEAAVLARNAGALSPERCPSCRCFSLQWVPDLNAAVCRNTVYDSDKRGRPRRWTLAQIAENAVQNRTVRAAT</sequence>
<protein>
    <submittedName>
        <fullName evidence="2">Uncharacterized protein</fullName>
    </submittedName>
</protein>
<evidence type="ECO:0000256" key="1">
    <source>
        <dbReference type="SAM" id="MobiDB-lite"/>
    </source>
</evidence>
<proteinExistence type="predicted"/>
<accession>A0ABS2U359</accession>